<keyword evidence="8 16" id="KW-0812">Transmembrane</keyword>
<evidence type="ECO:0000256" key="7">
    <source>
        <dbReference type="ARBA" id="ARBA00022519"/>
    </source>
</evidence>
<dbReference type="InterPro" id="IPR006121">
    <property type="entry name" value="HMA_dom"/>
</dbReference>
<keyword evidence="9" id="KW-0479">Metal-binding</keyword>
<dbReference type="PANTHER" id="PTHR43520:SF8">
    <property type="entry name" value="P-TYPE CU(+) TRANSPORTER"/>
    <property type="match status" value="1"/>
</dbReference>
<dbReference type="CDD" id="cd00371">
    <property type="entry name" value="HMA"/>
    <property type="match status" value="1"/>
</dbReference>
<dbReference type="SUPFAM" id="SSF55008">
    <property type="entry name" value="HMA, heavy metal-associated domain"/>
    <property type="match status" value="1"/>
</dbReference>
<evidence type="ECO:0000256" key="13">
    <source>
        <dbReference type="ARBA" id="ARBA00023136"/>
    </source>
</evidence>
<keyword evidence="4" id="KW-0813">Transport</keyword>
<evidence type="ECO:0000256" key="15">
    <source>
        <dbReference type="ARBA" id="ARBA00045720"/>
    </source>
</evidence>
<evidence type="ECO:0000256" key="9">
    <source>
        <dbReference type="ARBA" id="ARBA00022723"/>
    </source>
</evidence>
<comment type="subcellular location">
    <subcellularLocation>
        <location evidence="1">Cell inner membrane</location>
        <topology evidence="1">Multi-pass membrane protein</topology>
    </subcellularLocation>
</comment>
<evidence type="ECO:0000256" key="11">
    <source>
        <dbReference type="ARBA" id="ARBA00022967"/>
    </source>
</evidence>
<dbReference type="InterPro" id="IPR017969">
    <property type="entry name" value="Heavy-metal-associated_CS"/>
</dbReference>
<keyword evidence="5" id="KW-0475">Mercuric resistance</keyword>
<dbReference type="Gene3D" id="3.30.70.100">
    <property type="match status" value="1"/>
</dbReference>
<keyword evidence="19" id="KW-1185">Reference proteome</keyword>
<evidence type="ECO:0000256" key="16">
    <source>
        <dbReference type="SAM" id="Phobius"/>
    </source>
</evidence>
<keyword evidence="12 16" id="KW-1133">Transmembrane helix</keyword>
<evidence type="ECO:0000259" key="17">
    <source>
        <dbReference type="PROSITE" id="PS50846"/>
    </source>
</evidence>
<feature type="transmembrane region" description="Helical" evidence="16">
    <location>
        <begin position="90"/>
        <end position="108"/>
    </location>
</feature>
<dbReference type="Pfam" id="PF00403">
    <property type="entry name" value="HMA"/>
    <property type="match status" value="1"/>
</dbReference>
<evidence type="ECO:0000256" key="1">
    <source>
        <dbReference type="ARBA" id="ARBA00004429"/>
    </source>
</evidence>
<accession>A0ABP8FT05</accession>
<keyword evidence="6" id="KW-1003">Cell membrane</keyword>
<evidence type="ECO:0000256" key="5">
    <source>
        <dbReference type="ARBA" id="ARBA00022466"/>
    </source>
</evidence>
<evidence type="ECO:0000256" key="12">
    <source>
        <dbReference type="ARBA" id="ARBA00022989"/>
    </source>
</evidence>
<dbReference type="Proteomes" id="UP001501844">
    <property type="component" value="Unassembled WGS sequence"/>
</dbReference>
<dbReference type="PANTHER" id="PTHR43520">
    <property type="entry name" value="ATP7, ISOFORM B"/>
    <property type="match status" value="1"/>
</dbReference>
<evidence type="ECO:0000313" key="18">
    <source>
        <dbReference type="EMBL" id="GAA4310353.1"/>
    </source>
</evidence>
<evidence type="ECO:0000256" key="10">
    <source>
        <dbReference type="ARBA" id="ARBA00022914"/>
    </source>
</evidence>
<comment type="similarity">
    <text evidence="2">Belongs to the MerT family.</text>
</comment>
<comment type="caution">
    <text evidence="18">The sequence shown here is derived from an EMBL/GenBank/DDBJ whole genome shotgun (WGS) entry which is preliminary data.</text>
</comment>
<feature type="domain" description="HMA" evidence="17">
    <location>
        <begin position="132"/>
        <end position="198"/>
    </location>
</feature>
<evidence type="ECO:0000256" key="14">
    <source>
        <dbReference type="ARBA" id="ARBA00030934"/>
    </source>
</evidence>
<dbReference type="PROSITE" id="PS50846">
    <property type="entry name" value="HMA_2"/>
    <property type="match status" value="1"/>
</dbReference>
<keyword evidence="13 16" id="KW-0472">Membrane</keyword>
<dbReference type="Gene3D" id="1.10.287.910">
    <property type="entry name" value="bacterial mercury transporter, merf"/>
    <property type="match status" value="1"/>
</dbReference>
<dbReference type="EMBL" id="BAABGX010000002">
    <property type="protein sequence ID" value="GAA4310353.1"/>
    <property type="molecule type" value="Genomic_DNA"/>
</dbReference>
<proteinExistence type="inferred from homology"/>
<evidence type="ECO:0000256" key="6">
    <source>
        <dbReference type="ARBA" id="ARBA00022475"/>
    </source>
</evidence>
<evidence type="ECO:0000256" key="4">
    <source>
        <dbReference type="ARBA" id="ARBA00022448"/>
    </source>
</evidence>
<evidence type="ECO:0000256" key="3">
    <source>
        <dbReference type="ARBA" id="ARBA00017053"/>
    </source>
</evidence>
<reference evidence="19" key="1">
    <citation type="journal article" date="2019" name="Int. J. Syst. Evol. Microbiol.">
        <title>The Global Catalogue of Microorganisms (GCM) 10K type strain sequencing project: providing services to taxonomists for standard genome sequencing and annotation.</title>
        <authorList>
            <consortium name="The Broad Institute Genomics Platform"/>
            <consortium name="The Broad Institute Genome Sequencing Center for Infectious Disease"/>
            <person name="Wu L."/>
            <person name="Ma J."/>
        </authorList>
    </citation>
    <scope>NUCLEOTIDE SEQUENCE [LARGE SCALE GENOMIC DNA]</scope>
    <source>
        <strain evidence="19">JCM 17917</strain>
    </source>
</reference>
<dbReference type="NCBIfam" id="NF033556">
    <property type="entry name" value="MerTP_fusion"/>
    <property type="match status" value="1"/>
</dbReference>
<keyword evidence="10" id="KW-0476">Mercury</keyword>
<dbReference type="InterPro" id="IPR036163">
    <property type="entry name" value="HMA_dom_sf"/>
</dbReference>
<gene>
    <name evidence="18" type="ORF">GCM10023183_28190</name>
</gene>
<name>A0ABP8FT05_9BACT</name>
<dbReference type="RefSeq" id="WP_345167389.1">
    <property type="nucleotide sequence ID" value="NZ_BAABGX010000002.1"/>
</dbReference>
<evidence type="ECO:0000256" key="2">
    <source>
        <dbReference type="ARBA" id="ARBA00008224"/>
    </source>
</evidence>
<dbReference type="Pfam" id="PF02411">
    <property type="entry name" value="MerT"/>
    <property type="match status" value="1"/>
</dbReference>
<feature type="transmembrane region" description="Helical" evidence="16">
    <location>
        <begin position="46"/>
        <end position="63"/>
    </location>
</feature>
<organism evidence="18 19">
    <name type="scientific">Nibribacter koreensis</name>
    <dbReference type="NCBI Taxonomy" id="1084519"/>
    <lineage>
        <taxon>Bacteria</taxon>
        <taxon>Pseudomonadati</taxon>
        <taxon>Bacteroidota</taxon>
        <taxon>Cytophagia</taxon>
        <taxon>Cytophagales</taxon>
        <taxon>Hymenobacteraceae</taxon>
        <taxon>Nibribacter</taxon>
    </lineage>
</organism>
<dbReference type="InterPro" id="IPR003457">
    <property type="entry name" value="Transprt_MerT"/>
</dbReference>
<protein>
    <recommendedName>
        <fullName evidence="3">Mercuric transport protein MerT</fullName>
    </recommendedName>
    <alternativeName>
        <fullName evidence="14">Mercury ion transport protein</fullName>
    </alternativeName>
</protein>
<comment type="function">
    <text evidence="15">Involved in mercury resistance. Probably transfers a mercuric ion from the periplasmic Hg(2+)-binding protein MerP to the cytoplasmic mercuric reductase MerA.</text>
</comment>
<keyword evidence="11" id="KW-1278">Translocase</keyword>
<evidence type="ECO:0000313" key="19">
    <source>
        <dbReference type="Proteomes" id="UP001501844"/>
    </source>
</evidence>
<feature type="transmembrane region" description="Helical" evidence="16">
    <location>
        <begin position="12"/>
        <end position="40"/>
    </location>
</feature>
<evidence type="ECO:0000256" key="8">
    <source>
        <dbReference type="ARBA" id="ARBA00022692"/>
    </source>
</evidence>
<keyword evidence="7" id="KW-0997">Cell inner membrane</keyword>
<sequence length="204" mass="22013">MKAESRLAGTGLMAALAASMCCITPLLALVAGTSGIASSFAWLGPLRPWLVGLTIAVLAYAWYQRLKRRPQDDCNCEPEEKPRFMQSKTFLTIVTAFALLMLTFPNYASVFNREPAGQNSPAKVQGKPKNKTVAEFTITGMTCAACEGHVASEVNKVPGILGLTVSYANSNAVVEFDKSKTTVEEVQKAIKATGYKVTETKVRN</sequence>
<dbReference type="PROSITE" id="PS01047">
    <property type="entry name" value="HMA_1"/>
    <property type="match status" value="1"/>
</dbReference>